<dbReference type="Gene3D" id="3.40.50.620">
    <property type="entry name" value="HUPs"/>
    <property type="match status" value="1"/>
</dbReference>
<sequence length="189" mass="22160">MKKIGIFGGTFDPPHFGHLIMANEVLSALHLHEIWFMPNQNPPHKDSEEISDSLHRMHMLRLCTEKKPEFKVQSIEFERVGPSYTYDTVVLLKEQYPDCSFYFIIGADMIEYLPKWHNIDMLTELVQFVGVKREGYQTETDYPVCEVTAPIIEISSTMIRERFRQQQSADFLLPQEVIGYIEENHLYES</sequence>
<dbReference type="InterPro" id="IPR004821">
    <property type="entry name" value="Cyt_trans-like"/>
</dbReference>
<evidence type="ECO:0000256" key="1">
    <source>
        <dbReference type="ARBA" id="ARBA00002324"/>
    </source>
</evidence>
<comment type="function">
    <text evidence="1 10">Catalyzes the reversible adenylation of nicotinate mononucleotide (NaMN) to nicotinic acid adenine dinucleotide (NaAD).</text>
</comment>
<organism evidence="12 13">
    <name type="scientific">Metabacillus indicus</name>
    <name type="common">Bacillus indicus</name>
    <dbReference type="NCBI Taxonomy" id="246786"/>
    <lineage>
        <taxon>Bacteria</taxon>
        <taxon>Bacillati</taxon>
        <taxon>Bacillota</taxon>
        <taxon>Bacilli</taxon>
        <taxon>Bacillales</taxon>
        <taxon>Bacillaceae</taxon>
        <taxon>Metabacillus</taxon>
    </lineage>
</organism>
<keyword evidence="8 10" id="KW-0520">NAD</keyword>
<protein>
    <recommendedName>
        <fullName evidence="10">Probable nicotinate-nucleotide adenylyltransferase</fullName>
        <ecNumber evidence="10">2.7.7.18</ecNumber>
    </recommendedName>
    <alternativeName>
        <fullName evidence="10">Deamido-NAD(+) diphosphorylase</fullName>
    </alternativeName>
    <alternativeName>
        <fullName evidence="10">Deamido-NAD(+) pyrophosphorylase</fullName>
    </alternativeName>
    <alternativeName>
        <fullName evidence="10">Nicotinate mononucleotide adenylyltransferase</fullName>
        <shortName evidence="10">NaMN adenylyltransferase</shortName>
    </alternativeName>
</protein>
<keyword evidence="5 10" id="KW-0548">Nucleotidyltransferase</keyword>
<name>A0A084GWS2_METID</name>
<evidence type="ECO:0000256" key="4">
    <source>
        <dbReference type="ARBA" id="ARBA00022679"/>
    </source>
</evidence>
<dbReference type="UniPathway" id="UPA00253">
    <property type="reaction ID" value="UER00332"/>
</dbReference>
<dbReference type="InterPro" id="IPR014729">
    <property type="entry name" value="Rossmann-like_a/b/a_fold"/>
</dbReference>
<gene>
    <name evidence="10" type="primary">nadD</name>
    <name evidence="12" type="ORF">GS18_0211735</name>
</gene>
<keyword evidence="3 10" id="KW-0662">Pyridine nucleotide biosynthesis</keyword>
<dbReference type="HAMAP" id="MF_00244">
    <property type="entry name" value="NaMN_adenylyltr"/>
    <property type="match status" value="1"/>
</dbReference>
<evidence type="ECO:0000313" key="13">
    <source>
        <dbReference type="Proteomes" id="UP000028549"/>
    </source>
</evidence>
<dbReference type="NCBIfam" id="TIGR00125">
    <property type="entry name" value="cyt_tran_rel"/>
    <property type="match status" value="1"/>
</dbReference>
<evidence type="ECO:0000313" key="12">
    <source>
        <dbReference type="EMBL" id="KEZ51784.1"/>
    </source>
</evidence>
<dbReference type="Pfam" id="PF01467">
    <property type="entry name" value="CTP_transf_like"/>
    <property type="match status" value="1"/>
</dbReference>
<evidence type="ECO:0000256" key="10">
    <source>
        <dbReference type="HAMAP-Rule" id="MF_00244"/>
    </source>
</evidence>
<comment type="pathway">
    <text evidence="2 10">Cofactor biosynthesis; NAD(+) biosynthesis; deamido-NAD(+) from nicotinate D-ribonucleotide: step 1/1.</text>
</comment>
<dbReference type="PANTHER" id="PTHR39321:SF3">
    <property type="entry name" value="PHOSPHOPANTETHEINE ADENYLYLTRANSFERASE"/>
    <property type="match status" value="1"/>
</dbReference>
<dbReference type="RefSeq" id="WP_029279518.1">
    <property type="nucleotide sequence ID" value="NZ_CANLZQ010000001.1"/>
</dbReference>
<proteinExistence type="inferred from homology"/>
<dbReference type="GO" id="GO:0009435">
    <property type="term" value="P:NAD+ biosynthetic process"/>
    <property type="evidence" value="ECO:0007669"/>
    <property type="project" value="UniProtKB-UniRule"/>
</dbReference>
<keyword evidence="13" id="KW-1185">Reference proteome</keyword>
<dbReference type="EC" id="2.7.7.18" evidence="10"/>
<dbReference type="FunFam" id="3.40.50.620:FF:000079">
    <property type="entry name" value="Probable nicotinate-nucleotide adenylyltransferase"/>
    <property type="match status" value="1"/>
</dbReference>
<accession>A0A084GWS2</accession>
<dbReference type="OrthoDB" id="5295945at2"/>
<dbReference type="EMBL" id="JNVC02000005">
    <property type="protein sequence ID" value="KEZ51784.1"/>
    <property type="molecule type" value="Genomic_DNA"/>
</dbReference>
<evidence type="ECO:0000256" key="6">
    <source>
        <dbReference type="ARBA" id="ARBA00022741"/>
    </source>
</evidence>
<dbReference type="PANTHER" id="PTHR39321">
    <property type="entry name" value="NICOTINATE-NUCLEOTIDE ADENYLYLTRANSFERASE-RELATED"/>
    <property type="match status" value="1"/>
</dbReference>
<dbReference type="AlphaFoldDB" id="A0A084GWS2"/>
<evidence type="ECO:0000256" key="8">
    <source>
        <dbReference type="ARBA" id="ARBA00023027"/>
    </source>
</evidence>
<feature type="domain" description="Cytidyltransferase-like" evidence="11">
    <location>
        <begin position="6"/>
        <end position="162"/>
    </location>
</feature>
<evidence type="ECO:0000256" key="3">
    <source>
        <dbReference type="ARBA" id="ARBA00022642"/>
    </source>
</evidence>
<keyword evidence="7 10" id="KW-0067">ATP-binding</keyword>
<evidence type="ECO:0000256" key="7">
    <source>
        <dbReference type="ARBA" id="ARBA00022840"/>
    </source>
</evidence>
<dbReference type="NCBIfam" id="TIGR00482">
    <property type="entry name" value="nicotinate (nicotinamide) nucleotide adenylyltransferase"/>
    <property type="match status" value="1"/>
</dbReference>
<dbReference type="NCBIfam" id="NF000841">
    <property type="entry name" value="PRK00071.1-4"/>
    <property type="match status" value="1"/>
</dbReference>
<keyword evidence="4 10" id="KW-0808">Transferase</keyword>
<comment type="catalytic activity">
    <reaction evidence="9 10">
        <text>nicotinate beta-D-ribonucleotide + ATP + H(+) = deamido-NAD(+) + diphosphate</text>
        <dbReference type="Rhea" id="RHEA:22860"/>
        <dbReference type="ChEBI" id="CHEBI:15378"/>
        <dbReference type="ChEBI" id="CHEBI:30616"/>
        <dbReference type="ChEBI" id="CHEBI:33019"/>
        <dbReference type="ChEBI" id="CHEBI:57502"/>
        <dbReference type="ChEBI" id="CHEBI:58437"/>
        <dbReference type="EC" id="2.7.7.18"/>
    </reaction>
</comment>
<evidence type="ECO:0000256" key="2">
    <source>
        <dbReference type="ARBA" id="ARBA00005019"/>
    </source>
</evidence>
<dbReference type="InterPro" id="IPR005248">
    <property type="entry name" value="NadD/NMNAT"/>
</dbReference>
<evidence type="ECO:0000256" key="9">
    <source>
        <dbReference type="ARBA" id="ARBA00048721"/>
    </source>
</evidence>
<evidence type="ECO:0000256" key="5">
    <source>
        <dbReference type="ARBA" id="ARBA00022695"/>
    </source>
</evidence>
<reference evidence="12 13" key="1">
    <citation type="journal article" date="2005" name="Int. J. Syst. Evol. Microbiol.">
        <title>Bacillus cibi sp. nov., isolated from jeotgal, a traditional Korean fermented seafood.</title>
        <authorList>
            <person name="Yoon J.H."/>
            <person name="Lee C.H."/>
            <person name="Oh T.K."/>
        </authorList>
    </citation>
    <scope>NUCLEOTIDE SEQUENCE [LARGE SCALE GENOMIC DNA]</scope>
    <source>
        <strain evidence="12 13">DSM 16189</strain>
    </source>
</reference>
<dbReference type="NCBIfam" id="NF000840">
    <property type="entry name" value="PRK00071.1-3"/>
    <property type="match status" value="1"/>
</dbReference>
<keyword evidence="6 10" id="KW-0547">Nucleotide-binding</keyword>
<dbReference type="SUPFAM" id="SSF52374">
    <property type="entry name" value="Nucleotidylyl transferase"/>
    <property type="match status" value="1"/>
</dbReference>
<dbReference type="Proteomes" id="UP000028549">
    <property type="component" value="Unassembled WGS sequence"/>
</dbReference>
<evidence type="ECO:0000259" key="11">
    <source>
        <dbReference type="Pfam" id="PF01467"/>
    </source>
</evidence>
<dbReference type="GO" id="GO:0005524">
    <property type="term" value="F:ATP binding"/>
    <property type="evidence" value="ECO:0007669"/>
    <property type="project" value="UniProtKB-KW"/>
</dbReference>
<dbReference type="CDD" id="cd02165">
    <property type="entry name" value="NMNAT"/>
    <property type="match status" value="1"/>
</dbReference>
<comment type="similarity">
    <text evidence="10">Belongs to the NadD family.</text>
</comment>
<comment type="caution">
    <text evidence="12">The sequence shown here is derived from an EMBL/GenBank/DDBJ whole genome shotgun (WGS) entry which is preliminary data.</text>
</comment>
<dbReference type="GO" id="GO:0004515">
    <property type="term" value="F:nicotinate-nucleotide adenylyltransferase activity"/>
    <property type="evidence" value="ECO:0007669"/>
    <property type="project" value="UniProtKB-UniRule"/>
</dbReference>
<dbReference type="STRING" id="246786.GS18_0211735"/>